<evidence type="ECO:0000313" key="4">
    <source>
        <dbReference type="Proteomes" id="UP000886824"/>
    </source>
</evidence>
<evidence type="ECO:0000256" key="2">
    <source>
        <dbReference type="ARBA" id="ARBA00023211"/>
    </source>
</evidence>
<keyword evidence="2" id="KW-0464">Manganese</keyword>
<protein>
    <submittedName>
        <fullName evidence="3">Fructose-1,6-bisphosphatase</fullName>
    </submittedName>
</protein>
<dbReference type="InterPro" id="IPR009164">
    <property type="entry name" value="FBPtase_class3"/>
</dbReference>
<proteinExistence type="predicted"/>
<dbReference type="Proteomes" id="UP000886824">
    <property type="component" value="Unassembled WGS sequence"/>
</dbReference>
<reference evidence="3" key="1">
    <citation type="journal article" date="2021" name="PeerJ">
        <title>Extensive microbial diversity within the chicken gut microbiome revealed by metagenomics and culture.</title>
        <authorList>
            <person name="Gilroy R."/>
            <person name="Ravi A."/>
            <person name="Getino M."/>
            <person name="Pursley I."/>
            <person name="Horton D.L."/>
            <person name="Alikhan N.F."/>
            <person name="Baker D."/>
            <person name="Gharbi K."/>
            <person name="Hall N."/>
            <person name="Watson M."/>
            <person name="Adriaenssens E.M."/>
            <person name="Foster-Nyarko E."/>
            <person name="Jarju S."/>
            <person name="Secka A."/>
            <person name="Antonio M."/>
            <person name="Oren A."/>
            <person name="Chaudhuri R.R."/>
            <person name="La Ragione R."/>
            <person name="Hildebrand F."/>
            <person name="Pallen M.J."/>
        </authorList>
    </citation>
    <scope>NUCLEOTIDE SEQUENCE</scope>
    <source>
        <strain evidence="3">CHK33-7979</strain>
    </source>
</reference>
<evidence type="ECO:0000256" key="1">
    <source>
        <dbReference type="ARBA" id="ARBA00022801"/>
    </source>
</evidence>
<dbReference type="EMBL" id="DXCX01000010">
    <property type="protein sequence ID" value="HIY72432.1"/>
    <property type="molecule type" value="Genomic_DNA"/>
</dbReference>
<keyword evidence="1" id="KW-0378">Hydrolase</keyword>
<organism evidence="3 4">
    <name type="scientific">Candidatus Intestinimonas merdavium</name>
    <dbReference type="NCBI Taxonomy" id="2838622"/>
    <lineage>
        <taxon>Bacteria</taxon>
        <taxon>Bacillati</taxon>
        <taxon>Bacillota</taxon>
        <taxon>Clostridia</taxon>
        <taxon>Eubacteriales</taxon>
        <taxon>Intestinimonas</taxon>
    </lineage>
</organism>
<comment type="caution">
    <text evidence="3">The sequence shown here is derived from an EMBL/GenBank/DDBJ whole genome shotgun (WGS) entry which is preliminary data.</text>
</comment>
<dbReference type="AlphaFoldDB" id="A0A9D2CCY9"/>
<reference evidence="3" key="2">
    <citation type="submission" date="2021-04" db="EMBL/GenBank/DDBJ databases">
        <authorList>
            <person name="Gilroy R."/>
        </authorList>
    </citation>
    <scope>NUCLEOTIDE SEQUENCE</scope>
    <source>
        <strain evidence="3">CHK33-7979</strain>
    </source>
</reference>
<dbReference type="GO" id="GO:0042132">
    <property type="term" value="F:fructose 1,6-bisphosphate 1-phosphatase activity"/>
    <property type="evidence" value="ECO:0007669"/>
    <property type="project" value="InterPro"/>
</dbReference>
<accession>A0A9D2CCY9</accession>
<feature type="non-terminal residue" evidence="3">
    <location>
        <position position="1"/>
    </location>
</feature>
<gene>
    <name evidence="3" type="ORF">H9826_00450</name>
</gene>
<sequence>PFKGGGKLIVIDGGFCRAYQPTTGIAGYTLIYNSNCYRIVSHKPFSGKQEAIRENRDIASTSEVFERMETRVKISGTDIGSELQQQVDDLKALLRAYKMGEVLEDHRT</sequence>
<dbReference type="GO" id="GO:0006094">
    <property type="term" value="P:gluconeogenesis"/>
    <property type="evidence" value="ECO:0007669"/>
    <property type="project" value="InterPro"/>
</dbReference>
<evidence type="ECO:0000313" key="3">
    <source>
        <dbReference type="EMBL" id="HIY72432.1"/>
    </source>
</evidence>
<name>A0A9D2CCY9_9FIRM</name>
<dbReference type="Pfam" id="PF06874">
    <property type="entry name" value="FBPase_2"/>
    <property type="match status" value="1"/>
</dbReference>